<gene>
    <name evidence="3" type="ORF">C1I98_24570</name>
</gene>
<dbReference type="SUPFAM" id="SSF52402">
    <property type="entry name" value="Adenine nucleotide alpha hydrolases-like"/>
    <property type="match status" value="1"/>
</dbReference>
<sequence length="141" mass="15116">EYGRVVVGYDGSEHSRAAMEYAVEQARARGAQVHVVSACQIPVYPPYAVAYQGLLEDVVGDEVRAAGERVAEWRRRDPDVIITDEQPREHPSAALVKAAESADLVVVGSRGRGALASAVLGSVSHAVLHHVKCPVAVVRPR</sequence>
<comment type="caution">
    <text evidence="3">The sequence shown here is derived from an EMBL/GenBank/DDBJ whole genome shotgun (WGS) entry which is preliminary data.</text>
</comment>
<dbReference type="InterPro" id="IPR006016">
    <property type="entry name" value="UspA"/>
</dbReference>
<feature type="domain" description="UspA" evidence="2">
    <location>
        <begin position="2"/>
        <end position="139"/>
    </location>
</feature>
<dbReference type="Pfam" id="PF00582">
    <property type="entry name" value="Usp"/>
    <property type="match status" value="1"/>
</dbReference>
<dbReference type="EMBL" id="POUA01000220">
    <property type="protein sequence ID" value="PZG38126.1"/>
    <property type="molecule type" value="Genomic_DNA"/>
</dbReference>
<reference evidence="3 4" key="1">
    <citation type="submission" date="2018-01" db="EMBL/GenBank/DDBJ databases">
        <title>Draft genome sequence of Sphaerisporangium sp. 7K107.</title>
        <authorList>
            <person name="Sahin N."/>
            <person name="Saygin H."/>
            <person name="Ay H."/>
        </authorList>
    </citation>
    <scope>NUCLEOTIDE SEQUENCE [LARGE SCALE GENOMIC DNA]</scope>
    <source>
        <strain evidence="3 4">7K107</strain>
    </source>
</reference>
<name>A0A2W2FLB9_9ACTN</name>
<proteinExistence type="inferred from homology"/>
<dbReference type="PANTHER" id="PTHR43010">
    <property type="entry name" value="UNIVERSAL STRESS PROTEIN SLR1230"/>
    <property type="match status" value="1"/>
</dbReference>
<evidence type="ECO:0000259" key="2">
    <source>
        <dbReference type="Pfam" id="PF00582"/>
    </source>
</evidence>
<dbReference type="PANTHER" id="PTHR43010:SF1">
    <property type="entry name" value="USPA DOMAIN-CONTAINING PROTEIN"/>
    <property type="match status" value="1"/>
</dbReference>
<dbReference type="Proteomes" id="UP000248544">
    <property type="component" value="Unassembled WGS sequence"/>
</dbReference>
<feature type="non-terminal residue" evidence="3">
    <location>
        <position position="1"/>
    </location>
</feature>
<accession>A0A2W2FLB9</accession>
<organism evidence="3 4">
    <name type="scientific">Spongiactinospora gelatinilytica</name>
    <dbReference type="NCBI Taxonomy" id="2666298"/>
    <lineage>
        <taxon>Bacteria</taxon>
        <taxon>Bacillati</taxon>
        <taxon>Actinomycetota</taxon>
        <taxon>Actinomycetes</taxon>
        <taxon>Streptosporangiales</taxon>
        <taxon>Streptosporangiaceae</taxon>
        <taxon>Spongiactinospora</taxon>
    </lineage>
</organism>
<protein>
    <submittedName>
        <fullName evidence="3">Universal stress protein UspA</fullName>
    </submittedName>
</protein>
<dbReference type="PRINTS" id="PR01438">
    <property type="entry name" value="UNVRSLSTRESS"/>
</dbReference>
<dbReference type="AlphaFoldDB" id="A0A2W2FLB9"/>
<evidence type="ECO:0000313" key="3">
    <source>
        <dbReference type="EMBL" id="PZG38126.1"/>
    </source>
</evidence>
<evidence type="ECO:0000256" key="1">
    <source>
        <dbReference type="ARBA" id="ARBA00008791"/>
    </source>
</evidence>
<evidence type="ECO:0000313" key="4">
    <source>
        <dbReference type="Proteomes" id="UP000248544"/>
    </source>
</evidence>
<dbReference type="Gene3D" id="3.40.50.620">
    <property type="entry name" value="HUPs"/>
    <property type="match status" value="1"/>
</dbReference>
<dbReference type="InterPro" id="IPR051688">
    <property type="entry name" value="USP_A"/>
</dbReference>
<keyword evidence="4" id="KW-1185">Reference proteome</keyword>
<comment type="similarity">
    <text evidence="1">Belongs to the universal stress protein A family.</text>
</comment>
<dbReference type="InterPro" id="IPR014729">
    <property type="entry name" value="Rossmann-like_a/b/a_fold"/>
</dbReference>
<dbReference type="RefSeq" id="WP_146607605.1">
    <property type="nucleotide sequence ID" value="NZ_POUA01000220.1"/>
</dbReference>
<dbReference type="InterPro" id="IPR006015">
    <property type="entry name" value="Universal_stress_UspA"/>
</dbReference>